<organism evidence="1 2">
    <name type="scientific">Blastopirellula retiformator</name>
    <dbReference type="NCBI Taxonomy" id="2527970"/>
    <lineage>
        <taxon>Bacteria</taxon>
        <taxon>Pseudomonadati</taxon>
        <taxon>Planctomycetota</taxon>
        <taxon>Planctomycetia</taxon>
        <taxon>Pirellulales</taxon>
        <taxon>Pirellulaceae</taxon>
        <taxon>Blastopirellula</taxon>
    </lineage>
</organism>
<keyword evidence="2" id="KW-1185">Reference proteome</keyword>
<dbReference type="EMBL" id="SJPF01000002">
    <property type="protein sequence ID" value="TWT34314.1"/>
    <property type="molecule type" value="Genomic_DNA"/>
</dbReference>
<dbReference type="AlphaFoldDB" id="A0A5C5V6V2"/>
<comment type="caution">
    <text evidence="1">The sequence shown here is derived from an EMBL/GenBank/DDBJ whole genome shotgun (WGS) entry which is preliminary data.</text>
</comment>
<accession>A0A5C5V6V2</accession>
<protein>
    <submittedName>
        <fullName evidence="1">Uncharacterized protein</fullName>
    </submittedName>
</protein>
<evidence type="ECO:0000313" key="2">
    <source>
        <dbReference type="Proteomes" id="UP000318878"/>
    </source>
</evidence>
<dbReference type="RefSeq" id="WP_186767602.1">
    <property type="nucleotide sequence ID" value="NZ_SJPF01000002.1"/>
</dbReference>
<gene>
    <name evidence="1" type="ORF">Enr8_17080</name>
</gene>
<reference evidence="1 2" key="1">
    <citation type="submission" date="2019-02" db="EMBL/GenBank/DDBJ databases">
        <title>Deep-cultivation of Planctomycetes and their phenomic and genomic characterization uncovers novel biology.</title>
        <authorList>
            <person name="Wiegand S."/>
            <person name="Jogler M."/>
            <person name="Boedeker C."/>
            <person name="Pinto D."/>
            <person name="Vollmers J."/>
            <person name="Rivas-Marin E."/>
            <person name="Kohn T."/>
            <person name="Peeters S.H."/>
            <person name="Heuer A."/>
            <person name="Rast P."/>
            <person name="Oberbeckmann S."/>
            <person name="Bunk B."/>
            <person name="Jeske O."/>
            <person name="Meyerdierks A."/>
            <person name="Storesund J.E."/>
            <person name="Kallscheuer N."/>
            <person name="Luecker S."/>
            <person name="Lage O.M."/>
            <person name="Pohl T."/>
            <person name="Merkel B.J."/>
            <person name="Hornburger P."/>
            <person name="Mueller R.-W."/>
            <person name="Bruemmer F."/>
            <person name="Labrenz M."/>
            <person name="Spormann A.M."/>
            <person name="Op Den Camp H."/>
            <person name="Overmann J."/>
            <person name="Amann R."/>
            <person name="Jetten M.S.M."/>
            <person name="Mascher T."/>
            <person name="Medema M.H."/>
            <person name="Devos D.P."/>
            <person name="Kaster A.-K."/>
            <person name="Ovreas L."/>
            <person name="Rohde M."/>
            <person name="Galperin M.Y."/>
            <person name="Jogler C."/>
        </authorList>
    </citation>
    <scope>NUCLEOTIDE SEQUENCE [LARGE SCALE GENOMIC DNA]</scope>
    <source>
        <strain evidence="1 2">Enr8</strain>
    </source>
</reference>
<dbReference type="Proteomes" id="UP000318878">
    <property type="component" value="Unassembled WGS sequence"/>
</dbReference>
<sequence length="67" mass="7550">MAATAFNLGRILRKLIGAGKPRHWAELCGLVFLAYFIMTIARKGRMAIQDFFEARKEKNPNPPIAFA</sequence>
<name>A0A5C5V6V2_9BACT</name>
<evidence type="ECO:0000313" key="1">
    <source>
        <dbReference type="EMBL" id="TWT34314.1"/>
    </source>
</evidence>
<proteinExistence type="predicted"/>